<dbReference type="EMBL" id="GGEC01074972">
    <property type="protein sequence ID" value="MBX55456.1"/>
    <property type="molecule type" value="Transcribed_RNA"/>
</dbReference>
<name>A0A2P2PL34_RHIMU</name>
<organism evidence="1">
    <name type="scientific">Rhizophora mucronata</name>
    <name type="common">Asiatic mangrove</name>
    <dbReference type="NCBI Taxonomy" id="61149"/>
    <lineage>
        <taxon>Eukaryota</taxon>
        <taxon>Viridiplantae</taxon>
        <taxon>Streptophyta</taxon>
        <taxon>Embryophyta</taxon>
        <taxon>Tracheophyta</taxon>
        <taxon>Spermatophyta</taxon>
        <taxon>Magnoliopsida</taxon>
        <taxon>eudicotyledons</taxon>
        <taxon>Gunneridae</taxon>
        <taxon>Pentapetalae</taxon>
        <taxon>rosids</taxon>
        <taxon>fabids</taxon>
        <taxon>Malpighiales</taxon>
        <taxon>Rhizophoraceae</taxon>
        <taxon>Rhizophora</taxon>
    </lineage>
</organism>
<protein>
    <submittedName>
        <fullName evidence="1">Uncharacterized protein</fullName>
    </submittedName>
</protein>
<reference evidence="1" key="1">
    <citation type="submission" date="2018-02" db="EMBL/GenBank/DDBJ databases">
        <title>Rhizophora mucronata_Transcriptome.</title>
        <authorList>
            <person name="Meera S.P."/>
            <person name="Sreeshan A."/>
            <person name="Augustine A."/>
        </authorList>
    </citation>
    <scope>NUCLEOTIDE SEQUENCE</scope>
    <source>
        <tissue evidence="1">Leaf</tissue>
    </source>
</reference>
<dbReference type="AlphaFoldDB" id="A0A2P2PL34"/>
<accession>A0A2P2PL34</accession>
<sequence>MLYISMRKWDNQFNFPKEDIMKLFTKTSLGTCSIVEDCCVSNSEISKFTSLKYCSC</sequence>
<evidence type="ECO:0000313" key="1">
    <source>
        <dbReference type="EMBL" id="MBX55456.1"/>
    </source>
</evidence>
<proteinExistence type="predicted"/>